<name>A0ABV0UXP7_9TELE</name>
<keyword evidence="2" id="KW-1185">Reference proteome</keyword>
<comment type="caution">
    <text evidence="1">The sequence shown here is derived from an EMBL/GenBank/DDBJ whole genome shotgun (WGS) entry which is preliminary data.</text>
</comment>
<protein>
    <recommendedName>
        <fullName evidence="3">Transmembrane protein</fullName>
    </recommendedName>
</protein>
<organism evidence="1 2">
    <name type="scientific">Ilyodon furcidens</name>
    <name type="common">goldbreast splitfin</name>
    <dbReference type="NCBI Taxonomy" id="33524"/>
    <lineage>
        <taxon>Eukaryota</taxon>
        <taxon>Metazoa</taxon>
        <taxon>Chordata</taxon>
        <taxon>Craniata</taxon>
        <taxon>Vertebrata</taxon>
        <taxon>Euteleostomi</taxon>
        <taxon>Actinopterygii</taxon>
        <taxon>Neopterygii</taxon>
        <taxon>Teleostei</taxon>
        <taxon>Neoteleostei</taxon>
        <taxon>Acanthomorphata</taxon>
        <taxon>Ovalentaria</taxon>
        <taxon>Atherinomorphae</taxon>
        <taxon>Cyprinodontiformes</taxon>
        <taxon>Goodeidae</taxon>
        <taxon>Ilyodon</taxon>
    </lineage>
</organism>
<evidence type="ECO:0000313" key="1">
    <source>
        <dbReference type="EMBL" id="MEQ2249916.1"/>
    </source>
</evidence>
<evidence type="ECO:0000313" key="2">
    <source>
        <dbReference type="Proteomes" id="UP001482620"/>
    </source>
</evidence>
<gene>
    <name evidence="1" type="ORF">ILYODFUR_034516</name>
</gene>
<dbReference type="EMBL" id="JAHRIQ010087342">
    <property type="protein sequence ID" value="MEQ2249916.1"/>
    <property type="molecule type" value="Genomic_DNA"/>
</dbReference>
<proteinExistence type="predicted"/>
<sequence length="103" mass="11107">MLKHVFSVAAFNVWGPSVSYMAFPVVVRSRELSVSSTMATHSAVSLSLLLSPALCVRCSVNPLPPLVIMVHVITSIFLALEARVSQLEARFCTVEKPADSHGP</sequence>
<accession>A0ABV0UXP7</accession>
<dbReference type="Proteomes" id="UP001482620">
    <property type="component" value="Unassembled WGS sequence"/>
</dbReference>
<reference evidence="1 2" key="1">
    <citation type="submission" date="2021-06" db="EMBL/GenBank/DDBJ databases">
        <authorList>
            <person name="Palmer J.M."/>
        </authorList>
    </citation>
    <scope>NUCLEOTIDE SEQUENCE [LARGE SCALE GENOMIC DNA]</scope>
    <source>
        <strain evidence="2">if_2019</strain>
        <tissue evidence="1">Muscle</tissue>
    </source>
</reference>
<evidence type="ECO:0008006" key="3">
    <source>
        <dbReference type="Google" id="ProtNLM"/>
    </source>
</evidence>